<feature type="domain" description="N-acetyltransferase" evidence="3">
    <location>
        <begin position="13"/>
        <end position="154"/>
    </location>
</feature>
<accession>A0A919DEJ6</accession>
<keyword evidence="2" id="KW-0012">Acyltransferase</keyword>
<dbReference type="PANTHER" id="PTHR43877">
    <property type="entry name" value="AMINOALKYLPHOSPHONATE N-ACETYLTRANSFERASE-RELATED-RELATED"/>
    <property type="match status" value="1"/>
</dbReference>
<dbReference type="RefSeq" id="WP_146473627.1">
    <property type="nucleotide sequence ID" value="NZ_BNCF01000015.1"/>
</dbReference>
<evidence type="ECO:0000313" key="4">
    <source>
        <dbReference type="EMBL" id="GHE40996.1"/>
    </source>
</evidence>
<evidence type="ECO:0000256" key="1">
    <source>
        <dbReference type="ARBA" id="ARBA00022679"/>
    </source>
</evidence>
<dbReference type="SUPFAM" id="SSF55729">
    <property type="entry name" value="Acyl-CoA N-acyltransferases (Nat)"/>
    <property type="match status" value="1"/>
</dbReference>
<dbReference type="InterPro" id="IPR000182">
    <property type="entry name" value="GNAT_dom"/>
</dbReference>
<evidence type="ECO:0000313" key="5">
    <source>
        <dbReference type="Proteomes" id="UP000636453"/>
    </source>
</evidence>
<sequence>MAQAAASFPAEAVTVRPAEPADAPVVARLLTVLGYPCDAREAAVRIQAVRSDPRQQLLLACVGGAGCGLLGLDTLYYVPLGAPTCRITALAVLPEAQRCGVGRRLVREAERRARQAGASRLELTSAAHRAEAHAFYRALGFGEGALRFVKALGA</sequence>
<organism evidence="4 5">
    <name type="scientific">Vulcaniibacterium thermophilum</name>
    <dbReference type="NCBI Taxonomy" id="1169913"/>
    <lineage>
        <taxon>Bacteria</taxon>
        <taxon>Pseudomonadati</taxon>
        <taxon>Pseudomonadota</taxon>
        <taxon>Gammaproteobacteria</taxon>
        <taxon>Lysobacterales</taxon>
        <taxon>Lysobacteraceae</taxon>
        <taxon>Vulcaniibacterium</taxon>
    </lineage>
</organism>
<dbReference type="Gene3D" id="3.40.630.30">
    <property type="match status" value="1"/>
</dbReference>
<dbReference type="EMBL" id="BNCF01000015">
    <property type="protein sequence ID" value="GHE40996.1"/>
    <property type="molecule type" value="Genomic_DNA"/>
</dbReference>
<dbReference type="Pfam" id="PF00583">
    <property type="entry name" value="Acetyltransf_1"/>
    <property type="match status" value="1"/>
</dbReference>
<reference evidence="4" key="1">
    <citation type="journal article" date="2014" name="Int. J. Syst. Evol. Microbiol.">
        <title>Complete genome sequence of Corynebacterium casei LMG S-19264T (=DSM 44701T), isolated from a smear-ripened cheese.</title>
        <authorList>
            <consortium name="US DOE Joint Genome Institute (JGI-PGF)"/>
            <person name="Walter F."/>
            <person name="Albersmeier A."/>
            <person name="Kalinowski J."/>
            <person name="Ruckert C."/>
        </authorList>
    </citation>
    <scope>NUCLEOTIDE SEQUENCE</scope>
    <source>
        <strain evidence="4">KCTC 32020</strain>
    </source>
</reference>
<name>A0A919DEJ6_9GAMM</name>
<keyword evidence="5" id="KW-1185">Reference proteome</keyword>
<dbReference type="GO" id="GO:0016747">
    <property type="term" value="F:acyltransferase activity, transferring groups other than amino-acyl groups"/>
    <property type="evidence" value="ECO:0007669"/>
    <property type="project" value="InterPro"/>
</dbReference>
<dbReference type="PROSITE" id="PS51186">
    <property type="entry name" value="GNAT"/>
    <property type="match status" value="1"/>
</dbReference>
<protein>
    <submittedName>
        <fullName evidence="4">N-acetyltransferase GCN5</fullName>
    </submittedName>
</protein>
<evidence type="ECO:0000259" key="3">
    <source>
        <dbReference type="PROSITE" id="PS51186"/>
    </source>
</evidence>
<dbReference type="AlphaFoldDB" id="A0A919DEJ6"/>
<dbReference type="InterPro" id="IPR016181">
    <property type="entry name" value="Acyl_CoA_acyltransferase"/>
</dbReference>
<dbReference type="InterPro" id="IPR050832">
    <property type="entry name" value="Bact_Acetyltransf"/>
</dbReference>
<gene>
    <name evidence="4" type="ORF">GCM10007167_23650</name>
</gene>
<keyword evidence="1" id="KW-0808">Transferase</keyword>
<dbReference type="CDD" id="cd04301">
    <property type="entry name" value="NAT_SF"/>
    <property type="match status" value="1"/>
</dbReference>
<proteinExistence type="predicted"/>
<reference evidence="4" key="2">
    <citation type="submission" date="2020-09" db="EMBL/GenBank/DDBJ databases">
        <authorList>
            <person name="Sun Q."/>
            <person name="Kim S."/>
        </authorList>
    </citation>
    <scope>NUCLEOTIDE SEQUENCE</scope>
    <source>
        <strain evidence="4">KCTC 32020</strain>
    </source>
</reference>
<dbReference type="OrthoDB" id="7054990at2"/>
<comment type="caution">
    <text evidence="4">The sequence shown here is derived from an EMBL/GenBank/DDBJ whole genome shotgun (WGS) entry which is preliminary data.</text>
</comment>
<dbReference type="Proteomes" id="UP000636453">
    <property type="component" value="Unassembled WGS sequence"/>
</dbReference>
<evidence type="ECO:0000256" key="2">
    <source>
        <dbReference type="ARBA" id="ARBA00023315"/>
    </source>
</evidence>